<dbReference type="WBParaSite" id="scaffold3128_cov190.g6046">
    <property type="protein sequence ID" value="scaffold3128_cov190.g6046"/>
    <property type="gene ID" value="scaffold3128_cov190.g6046"/>
</dbReference>
<keyword evidence="7 9" id="KW-0472">Membrane</keyword>
<accession>A0A915M8U9</accession>
<comment type="subcellular location">
    <subcellularLocation>
        <location evidence="1">Endomembrane system</location>
        <topology evidence="1">Multi-pass membrane protein</topology>
    </subcellularLocation>
</comment>
<evidence type="ECO:0000313" key="11">
    <source>
        <dbReference type="WBParaSite" id="scaffold3128_cov190.g6046"/>
    </source>
</evidence>
<comment type="similarity">
    <text evidence="2">Belongs to the cystinosin family.</text>
</comment>
<keyword evidence="5" id="KW-0677">Repeat</keyword>
<evidence type="ECO:0000256" key="7">
    <source>
        <dbReference type="ARBA" id="ARBA00023136"/>
    </source>
</evidence>
<dbReference type="AlphaFoldDB" id="A0A915M8U9"/>
<evidence type="ECO:0000256" key="8">
    <source>
        <dbReference type="ARBA" id="ARBA00048473"/>
    </source>
</evidence>
<proteinExistence type="inferred from homology"/>
<evidence type="ECO:0000313" key="10">
    <source>
        <dbReference type="Proteomes" id="UP000887561"/>
    </source>
</evidence>
<keyword evidence="10" id="KW-1185">Reference proteome</keyword>
<evidence type="ECO:0000256" key="5">
    <source>
        <dbReference type="ARBA" id="ARBA00022737"/>
    </source>
</evidence>
<protein>
    <submittedName>
        <fullName evidence="11">Cystinosin</fullName>
    </submittedName>
</protein>
<keyword evidence="6 9" id="KW-1133">Transmembrane helix</keyword>
<organism evidence="10 11">
    <name type="scientific">Meloidogyne javanica</name>
    <name type="common">Root-knot nematode worm</name>
    <dbReference type="NCBI Taxonomy" id="6303"/>
    <lineage>
        <taxon>Eukaryota</taxon>
        <taxon>Metazoa</taxon>
        <taxon>Ecdysozoa</taxon>
        <taxon>Nematoda</taxon>
        <taxon>Chromadorea</taxon>
        <taxon>Rhabditida</taxon>
        <taxon>Tylenchina</taxon>
        <taxon>Tylenchomorpha</taxon>
        <taxon>Tylenchoidea</taxon>
        <taxon>Meloidogynidae</taxon>
        <taxon>Meloidogyninae</taxon>
        <taxon>Meloidogyne</taxon>
        <taxon>Meloidogyne incognita group</taxon>
    </lineage>
</organism>
<evidence type="ECO:0000256" key="3">
    <source>
        <dbReference type="ARBA" id="ARBA00022448"/>
    </source>
</evidence>
<dbReference type="GO" id="GO:0005765">
    <property type="term" value="C:lysosomal membrane"/>
    <property type="evidence" value="ECO:0007669"/>
    <property type="project" value="TreeGrafter"/>
</dbReference>
<evidence type="ECO:0000256" key="1">
    <source>
        <dbReference type="ARBA" id="ARBA00004127"/>
    </source>
</evidence>
<evidence type="ECO:0000256" key="9">
    <source>
        <dbReference type="SAM" id="Phobius"/>
    </source>
</evidence>
<comment type="catalytic activity">
    <reaction evidence="8">
        <text>L-cystine(out) + H(+)(out) = L-cystine(in) + H(+)(in)</text>
        <dbReference type="Rhea" id="RHEA:66172"/>
        <dbReference type="ChEBI" id="CHEBI:15378"/>
        <dbReference type="ChEBI" id="CHEBI:35491"/>
    </reaction>
    <physiologicalReaction direction="left-to-right" evidence="8">
        <dbReference type="Rhea" id="RHEA:66173"/>
    </physiologicalReaction>
</comment>
<dbReference type="PANTHER" id="PTHR13131">
    <property type="entry name" value="CYSTINOSIN"/>
    <property type="match status" value="1"/>
</dbReference>
<feature type="transmembrane region" description="Helical" evidence="9">
    <location>
        <begin position="63"/>
        <end position="84"/>
    </location>
</feature>
<dbReference type="PANTHER" id="PTHR13131:SF5">
    <property type="entry name" value="CYSTINOSIN"/>
    <property type="match status" value="1"/>
</dbReference>
<dbReference type="GO" id="GO:0012505">
    <property type="term" value="C:endomembrane system"/>
    <property type="evidence" value="ECO:0007669"/>
    <property type="project" value="UniProtKB-SubCell"/>
</dbReference>
<dbReference type="Pfam" id="PF04193">
    <property type="entry name" value="PQ-loop"/>
    <property type="match status" value="1"/>
</dbReference>
<dbReference type="InterPro" id="IPR005282">
    <property type="entry name" value="LC_transporter"/>
</dbReference>
<dbReference type="Gene3D" id="1.20.1280.290">
    <property type="match status" value="1"/>
</dbReference>
<name>A0A915M8U9_MELJA</name>
<dbReference type="SMART" id="SM00679">
    <property type="entry name" value="CTNS"/>
    <property type="match status" value="1"/>
</dbReference>
<evidence type="ECO:0000256" key="4">
    <source>
        <dbReference type="ARBA" id="ARBA00022692"/>
    </source>
</evidence>
<dbReference type="GO" id="GO:0015184">
    <property type="term" value="F:L-cystine transmembrane transporter activity"/>
    <property type="evidence" value="ECO:0007669"/>
    <property type="project" value="TreeGrafter"/>
</dbReference>
<sequence length="128" mass="14078">MGVTLSKYFPQAILNFKRKSTIGWSIGNVLLDATGGTMDIVQMILQAKNTADWSAFVGNPVKFGLGFVSIIFDVLFIIQHYVLYPHKESDTYDQVSNPVTPVPATLSVVGLNANLEREDDNTQLVVSD</sequence>
<keyword evidence="3" id="KW-0813">Transport</keyword>
<reference evidence="11" key="1">
    <citation type="submission" date="2022-11" db="UniProtKB">
        <authorList>
            <consortium name="WormBaseParasite"/>
        </authorList>
    </citation>
    <scope>IDENTIFICATION</scope>
</reference>
<evidence type="ECO:0000256" key="6">
    <source>
        <dbReference type="ARBA" id="ARBA00022989"/>
    </source>
</evidence>
<evidence type="ECO:0000256" key="2">
    <source>
        <dbReference type="ARBA" id="ARBA00006855"/>
    </source>
</evidence>
<dbReference type="Proteomes" id="UP000887561">
    <property type="component" value="Unplaced"/>
</dbReference>
<dbReference type="InterPro" id="IPR006603">
    <property type="entry name" value="PQ-loop_rpt"/>
</dbReference>
<keyword evidence="4 9" id="KW-0812">Transmembrane</keyword>